<protein>
    <recommendedName>
        <fullName evidence="4">SH3 domain-containing protein</fullName>
    </recommendedName>
</protein>
<dbReference type="Gene3D" id="2.30.30.40">
    <property type="entry name" value="SH3 Domains"/>
    <property type="match status" value="1"/>
</dbReference>
<feature type="region of interest" description="Disordered" evidence="3">
    <location>
        <begin position="22"/>
        <end position="46"/>
    </location>
</feature>
<comment type="caution">
    <text evidence="5">The sequence shown here is derived from an EMBL/GenBank/DDBJ whole genome shotgun (WGS) entry which is preliminary data.</text>
</comment>
<dbReference type="InterPro" id="IPR047343">
    <property type="entry name" value="RUSC1_2"/>
</dbReference>
<dbReference type="PANTHER" id="PTHR15591:SF11">
    <property type="entry name" value="AP-4 COMPLEX ACCESSORY SUBUNIT RUSC1"/>
    <property type="match status" value="1"/>
</dbReference>
<gene>
    <name evidence="5" type="ORF">GDO86_019553</name>
</gene>
<dbReference type="PANTHER" id="PTHR15591">
    <property type="entry name" value="RUN AND SH3 DOMAIN CONTAINING"/>
    <property type="match status" value="1"/>
</dbReference>
<evidence type="ECO:0000313" key="6">
    <source>
        <dbReference type="Proteomes" id="UP000812440"/>
    </source>
</evidence>
<dbReference type="PROSITE" id="PS50002">
    <property type="entry name" value="SH3"/>
    <property type="match status" value="1"/>
</dbReference>
<dbReference type="OrthoDB" id="9884296at2759"/>
<feature type="non-terminal residue" evidence="5">
    <location>
        <position position="100"/>
    </location>
</feature>
<evidence type="ECO:0000256" key="2">
    <source>
        <dbReference type="PROSITE-ProRule" id="PRU00192"/>
    </source>
</evidence>
<feature type="domain" description="SH3" evidence="4">
    <location>
        <begin position="42"/>
        <end position="100"/>
    </location>
</feature>
<sequence>RLPSTWLTPSMNVLDIIRIQSSSGKKQTSPLVEKRSNENSSGAERSLRALCDHSGSDQAQLSFRKGDVLQLLGTVDEDWIQCRRGNDIGLVPVGYTSLIL</sequence>
<dbReference type="SMART" id="SM00326">
    <property type="entry name" value="SH3"/>
    <property type="match status" value="1"/>
</dbReference>
<dbReference type="EMBL" id="JAACNH010004054">
    <property type="protein sequence ID" value="KAG8429665.1"/>
    <property type="molecule type" value="Genomic_DNA"/>
</dbReference>
<dbReference type="GO" id="GO:0031410">
    <property type="term" value="C:cytoplasmic vesicle"/>
    <property type="evidence" value="ECO:0007669"/>
    <property type="project" value="TreeGrafter"/>
</dbReference>
<keyword evidence="1 2" id="KW-0728">SH3 domain</keyword>
<evidence type="ECO:0000259" key="4">
    <source>
        <dbReference type="PROSITE" id="PS50002"/>
    </source>
</evidence>
<dbReference type="AlphaFoldDB" id="A0A8T2I945"/>
<dbReference type="Pfam" id="PF00018">
    <property type="entry name" value="SH3_1"/>
    <property type="match status" value="1"/>
</dbReference>
<dbReference type="SUPFAM" id="SSF50044">
    <property type="entry name" value="SH3-domain"/>
    <property type="match status" value="1"/>
</dbReference>
<organism evidence="5 6">
    <name type="scientific">Hymenochirus boettgeri</name>
    <name type="common">Congo dwarf clawed frog</name>
    <dbReference type="NCBI Taxonomy" id="247094"/>
    <lineage>
        <taxon>Eukaryota</taxon>
        <taxon>Metazoa</taxon>
        <taxon>Chordata</taxon>
        <taxon>Craniata</taxon>
        <taxon>Vertebrata</taxon>
        <taxon>Euteleostomi</taxon>
        <taxon>Amphibia</taxon>
        <taxon>Batrachia</taxon>
        <taxon>Anura</taxon>
        <taxon>Pipoidea</taxon>
        <taxon>Pipidae</taxon>
        <taxon>Pipinae</taxon>
        <taxon>Hymenochirus</taxon>
    </lineage>
</organism>
<evidence type="ECO:0000256" key="3">
    <source>
        <dbReference type="SAM" id="MobiDB-lite"/>
    </source>
</evidence>
<dbReference type="Proteomes" id="UP000812440">
    <property type="component" value="Unassembled WGS sequence"/>
</dbReference>
<proteinExistence type="predicted"/>
<reference evidence="5" key="1">
    <citation type="thesis" date="2020" institute="ProQuest LLC" country="789 East Eisenhower Parkway, Ann Arbor, MI, USA">
        <title>Comparative Genomics and Chromosome Evolution.</title>
        <authorList>
            <person name="Mudd A.B."/>
        </authorList>
    </citation>
    <scope>NUCLEOTIDE SEQUENCE</scope>
    <source>
        <strain evidence="5">Female2</strain>
        <tissue evidence="5">Blood</tissue>
    </source>
</reference>
<dbReference type="InterPro" id="IPR036028">
    <property type="entry name" value="SH3-like_dom_sf"/>
</dbReference>
<name>A0A8T2I945_9PIPI</name>
<accession>A0A8T2I945</accession>
<dbReference type="InterPro" id="IPR001452">
    <property type="entry name" value="SH3_domain"/>
</dbReference>
<keyword evidence="6" id="KW-1185">Reference proteome</keyword>
<evidence type="ECO:0000313" key="5">
    <source>
        <dbReference type="EMBL" id="KAG8429665.1"/>
    </source>
</evidence>
<evidence type="ECO:0000256" key="1">
    <source>
        <dbReference type="ARBA" id="ARBA00022443"/>
    </source>
</evidence>